<evidence type="ECO:0000256" key="1">
    <source>
        <dbReference type="ARBA" id="ARBA00005474"/>
    </source>
</evidence>
<feature type="domain" description="LOB" evidence="4">
    <location>
        <begin position="108"/>
        <end position="200"/>
    </location>
</feature>
<gene>
    <name evidence="5" type="ORF">VitviT2T_023716</name>
</gene>
<evidence type="ECO:0000313" key="5">
    <source>
        <dbReference type="EMBL" id="WKA05772.1"/>
    </source>
</evidence>
<dbReference type="InterPro" id="IPR004883">
    <property type="entry name" value="LOB"/>
</dbReference>
<protein>
    <recommendedName>
        <fullName evidence="4">LOB domain-containing protein</fullName>
    </recommendedName>
</protein>
<dbReference type="InterPro" id="IPR012442">
    <property type="entry name" value="DUF1645_plant"/>
</dbReference>
<proteinExistence type="inferred from homology"/>
<dbReference type="PROSITE" id="PS50891">
    <property type="entry name" value="LOB"/>
    <property type="match status" value="1"/>
</dbReference>
<evidence type="ECO:0000259" key="4">
    <source>
        <dbReference type="PROSITE" id="PS50891"/>
    </source>
</evidence>
<dbReference type="EMBL" id="CP126662">
    <property type="protein sequence ID" value="WKA05772.1"/>
    <property type="molecule type" value="Genomic_DNA"/>
</dbReference>
<organism evidence="5 6">
    <name type="scientific">Vitis vinifera</name>
    <name type="common">Grape</name>
    <dbReference type="NCBI Taxonomy" id="29760"/>
    <lineage>
        <taxon>Eukaryota</taxon>
        <taxon>Viridiplantae</taxon>
        <taxon>Streptophyta</taxon>
        <taxon>Embryophyta</taxon>
        <taxon>Tracheophyta</taxon>
        <taxon>Spermatophyta</taxon>
        <taxon>Magnoliopsida</taxon>
        <taxon>eudicotyledons</taxon>
        <taxon>Gunneridae</taxon>
        <taxon>Pentapetalae</taxon>
        <taxon>rosids</taxon>
        <taxon>Vitales</taxon>
        <taxon>Vitaceae</taxon>
        <taxon>Viteae</taxon>
        <taxon>Vitis</taxon>
    </lineage>
</organism>
<keyword evidence="3" id="KW-0812">Transmembrane</keyword>
<accession>A0ABY9DEI9</accession>
<comment type="similarity">
    <text evidence="1">Belongs to the LOB domain-containing protein family.</text>
</comment>
<dbReference type="Pfam" id="PF07816">
    <property type="entry name" value="DUF1645"/>
    <property type="match status" value="1"/>
</dbReference>
<dbReference type="Pfam" id="PF03195">
    <property type="entry name" value="LOB"/>
    <property type="match status" value="1"/>
</dbReference>
<feature type="transmembrane region" description="Helical" evidence="3">
    <location>
        <begin position="153"/>
        <end position="174"/>
    </location>
</feature>
<name>A0ABY9DEI9_VITVI</name>
<evidence type="ECO:0000313" key="6">
    <source>
        <dbReference type="Proteomes" id="UP001227230"/>
    </source>
</evidence>
<dbReference type="Proteomes" id="UP001227230">
    <property type="component" value="Chromosome 15"/>
</dbReference>
<evidence type="ECO:0000256" key="3">
    <source>
        <dbReference type="SAM" id="Phobius"/>
    </source>
</evidence>
<keyword evidence="3" id="KW-1133">Transmembrane helix</keyword>
<feature type="region of interest" description="Disordered" evidence="2">
    <location>
        <begin position="71"/>
        <end position="95"/>
    </location>
</feature>
<keyword evidence="3" id="KW-0472">Membrane</keyword>
<keyword evidence="6" id="KW-1185">Reference proteome</keyword>
<dbReference type="PANTHER" id="PTHR31301">
    <property type="entry name" value="LOB DOMAIN-CONTAINING PROTEIN 4-RELATED"/>
    <property type="match status" value="1"/>
</dbReference>
<dbReference type="PANTHER" id="PTHR31301:SF77">
    <property type="entry name" value="LOB DOMAIN-CONTAINING PROTEIN 1-LIKE"/>
    <property type="match status" value="1"/>
</dbReference>
<sequence>MTSKADELEGVPPGTYCVWKPKAAESPPGRCRKNNSTGSSKRWKFYDFLHWSNNDGKDTFVFLTPRSNMKKKAEKEAPSGVRKPKPKSIAAKTSTMAAQVPPRARTHQPCAACRMLRRRCDRDCILAPYFPSYEAEKFAGVHRVFGASNVIRMIQVIVLLLLISFWVTLSVHVIEFGGFDKSCVGIRWWRNRGGRMLSKP</sequence>
<reference evidence="5 6" key="1">
    <citation type="journal article" date="2023" name="Hortic Res">
        <title>The complete reference genome for grapevine (Vitis vinifera L.) genetics and breeding.</title>
        <authorList>
            <person name="Shi X."/>
            <person name="Cao S."/>
            <person name="Wang X."/>
            <person name="Huang S."/>
            <person name="Wang Y."/>
            <person name="Liu Z."/>
            <person name="Liu W."/>
            <person name="Leng X."/>
            <person name="Peng Y."/>
            <person name="Wang N."/>
            <person name="Wang Y."/>
            <person name="Ma Z."/>
            <person name="Xu X."/>
            <person name="Zhang F."/>
            <person name="Xue H."/>
            <person name="Zhong H."/>
            <person name="Wang Y."/>
            <person name="Zhang K."/>
            <person name="Velt A."/>
            <person name="Avia K."/>
            <person name="Holtgrawe D."/>
            <person name="Grimplet J."/>
            <person name="Matus J.T."/>
            <person name="Ware D."/>
            <person name="Wu X."/>
            <person name="Wang H."/>
            <person name="Liu C."/>
            <person name="Fang Y."/>
            <person name="Rustenholz C."/>
            <person name="Cheng Z."/>
            <person name="Xiao H."/>
            <person name="Zhou Y."/>
        </authorList>
    </citation>
    <scope>NUCLEOTIDE SEQUENCE [LARGE SCALE GENOMIC DNA]</scope>
    <source>
        <strain evidence="6">cv. Pinot noir / PN40024</strain>
        <tissue evidence="5">Leaf</tissue>
    </source>
</reference>
<evidence type="ECO:0000256" key="2">
    <source>
        <dbReference type="SAM" id="MobiDB-lite"/>
    </source>
</evidence>